<reference evidence="2" key="1">
    <citation type="journal article" date="2012" name="PLoS Genet.">
        <title>Comparative analysis of the genomes of two field isolates of the rice blast fungus Magnaporthe oryzae.</title>
        <authorList>
            <person name="Xue M."/>
            <person name="Yang J."/>
            <person name="Li Z."/>
            <person name="Hu S."/>
            <person name="Yao N."/>
            <person name="Dean R.A."/>
            <person name="Zhao W."/>
            <person name="Shen M."/>
            <person name="Zhang H."/>
            <person name="Li C."/>
            <person name="Liu L."/>
            <person name="Cao L."/>
            <person name="Xu X."/>
            <person name="Xing Y."/>
            <person name="Hsiang T."/>
            <person name="Zhang Z."/>
            <person name="Xu J.R."/>
            <person name="Peng Y.L."/>
        </authorList>
    </citation>
    <scope>NUCLEOTIDE SEQUENCE</scope>
    <source>
        <strain evidence="2">Y34</strain>
    </source>
</reference>
<proteinExistence type="predicted"/>
<dbReference type="EMBL" id="JH792865">
    <property type="protein sequence ID" value="ELQ37618.1"/>
    <property type="molecule type" value="Genomic_DNA"/>
</dbReference>
<sequence length="40" mass="4504">MSWYEVKDPKVRGKQIGDRGARRGQRRAGIGGQVMQCTVQ</sequence>
<dbReference type="AlphaFoldDB" id="A0AA97NWF3"/>
<evidence type="ECO:0000256" key="1">
    <source>
        <dbReference type="SAM" id="MobiDB-lite"/>
    </source>
</evidence>
<organism evidence="2">
    <name type="scientific">Pyricularia oryzae (strain Y34)</name>
    <name type="common">Rice blast fungus</name>
    <name type="synonym">Magnaporthe oryzae</name>
    <dbReference type="NCBI Taxonomy" id="1143189"/>
    <lineage>
        <taxon>Eukaryota</taxon>
        <taxon>Fungi</taxon>
        <taxon>Dikarya</taxon>
        <taxon>Ascomycota</taxon>
        <taxon>Pezizomycotina</taxon>
        <taxon>Sordariomycetes</taxon>
        <taxon>Sordariomycetidae</taxon>
        <taxon>Magnaporthales</taxon>
        <taxon>Pyriculariaceae</taxon>
        <taxon>Pyricularia</taxon>
    </lineage>
</organism>
<feature type="region of interest" description="Disordered" evidence="1">
    <location>
        <begin position="1"/>
        <end position="40"/>
    </location>
</feature>
<gene>
    <name evidence="2" type="ORF">OOU_Y34scaffold00589g15</name>
</gene>
<name>A0AA97NWF3_PYRO3</name>
<feature type="compositionally biased region" description="Basic and acidic residues" evidence="1">
    <location>
        <begin position="1"/>
        <end position="21"/>
    </location>
</feature>
<dbReference type="Proteomes" id="UP000011086">
    <property type="component" value="Unassembled WGS sequence"/>
</dbReference>
<evidence type="ECO:0000313" key="2">
    <source>
        <dbReference type="EMBL" id="ELQ37618.1"/>
    </source>
</evidence>
<protein>
    <submittedName>
        <fullName evidence="2">Uncharacterized protein</fullName>
    </submittedName>
</protein>
<accession>A0AA97NWF3</accession>